<comment type="caution">
    <text evidence="1">The sequence shown here is derived from an EMBL/GenBank/DDBJ whole genome shotgun (WGS) entry which is preliminary data.</text>
</comment>
<sequence length="48" mass="5445">MSAGQYLYAKETQKTISVFRLTQKKVVFLGAGDDKKWPNPKNLIVSMN</sequence>
<gene>
    <name evidence="1" type="ORF">S12H4_00434</name>
</gene>
<dbReference type="EMBL" id="BARW01000047">
    <property type="protein sequence ID" value="GAI68895.1"/>
    <property type="molecule type" value="Genomic_DNA"/>
</dbReference>
<accession>X1S0B1</accession>
<reference evidence="1" key="1">
    <citation type="journal article" date="2014" name="Front. Microbiol.">
        <title>High frequency of phylogenetically diverse reductive dehalogenase-homologous genes in deep subseafloor sedimentary metagenomes.</title>
        <authorList>
            <person name="Kawai M."/>
            <person name="Futagami T."/>
            <person name="Toyoda A."/>
            <person name="Takaki Y."/>
            <person name="Nishi S."/>
            <person name="Hori S."/>
            <person name="Arai W."/>
            <person name="Tsubouchi T."/>
            <person name="Morono Y."/>
            <person name="Uchiyama I."/>
            <person name="Ito T."/>
            <person name="Fujiyama A."/>
            <person name="Inagaki F."/>
            <person name="Takami H."/>
        </authorList>
    </citation>
    <scope>NUCLEOTIDE SEQUENCE</scope>
    <source>
        <strain evidence="1">Expedition CK06-06</strain>
    </source>
</reference>
<proteinExistence type="predicted"/>
<name>X1S0B1_9ZZZZ</name>
<protein>
    <submittedName>
        <fullName evidence="1">Uncharacterized protein</fullName>
    </submittedName>
</protein>
<organism evidence="1">
    <name type="scientific">marine sediment metagenome</name>
    <dbReference type="NCBI Taxonomy" id="412755"/>
    <lineage>
        <taxon>unclassified sequences</taxon>
        <taxon>metagenomes</taxon>
        <taxon>ecological metagenomes</taxon>
    </lineage>
</organism>
<dbReference type="AlphaFoldDB" id="X1S0B1"/>
<evidence type="ECO:0000313" key="1">
    <source>
        <dbReference type="EMBL" id="GAI68895.1"/>
    </source>
</evidence>